<reference evidence="1 2" key="1">
    <citation type="submission" date="2024-01" db="EMBL/GenBank/DDBJ databases">
        <title>A draft genome for a cacao thread blight-causing isolate of Paramarasmius palmivorus.</title>
        <authorList>
            <person name="Baruah I.K."/>
            <person name="Bukari Y."/>
            <person name="Amoako-Attah I."/>
            <person name="Meinhardt L.W."/>
            <person name="Bailey B.A."/>
            <person name="Cohen S.P."/>
        </authorList>
    </citation>
    <scope>NUCLEOTIDE SEQUENCE [LARGE SCALE GENOMIC DNA]</scope>
    <source>
        <strain evidence="1 2">GH-12</strain>
    </source>
</reference>
<name>A0AAW0AST3_9AGAR</name>
<gene>
    <name evidence="1" type="ORF">VNI00_019161</name>
</gene>
<keyword evidence="2" id="KW-1185">Reference proteome</keyword>
<dbReference type="AlphaFoldDB" id="A0AAW0AST3"/>
<protein>
    <submittedName>
        <fullName evidence="1">Uncharacterized protein</fullName>
    </submittedName>
</protein>
<accession>A0AAW0AST3</accession>
<proteinExistence type="predicted"/>
<organism evidence="1 2">
    <name type="scientific">Paramarasmius palmivorus</name>
    <dbReference type="NCBI Taxonomy" id="297713"/>
    <lineage>
        <taxon>Eukaryota</taxon>
        <taxon>Fungi</taxon>
        <taxon>Dikarya</taxon>
        <taxon>Basidiomycota</taxon>
        <taxon>Agaricomycotina</taxon>
        <taxon>Agaricomycetes</taxon>
        <taxon>Agaricomycetidae</taxon>
        <taxon>Agaricales</taxon>
        <taxon>Marasmiineae</taxon>
        <taxon>Marasmiaceae</taxon>
        <taxon>Paramarasmius</taxon>
    </lineage>
</organism>
<evidence type="ECO:0000313" key="2">
    <source>
        <dbReference type="Proteomes" id="UP001383192"/>
    </source>
</evidence>
<sequence>MNTGTVVNVIDTTAGPDSEGFEAAPFTVGVALVLFEPAVAVATAEAGMVVSCTLMIAPLAGDEGELEEDAADEAGAVDADSDAEDKEVDIDIVLAVAV</sequence>
<dbReference type="EMBL" id="JAYKXP010000325">
    <property type="protein sequence ID" value="KAK7015192.1"/>
    <property type="molecule type" value="Genomic_DNA"/>
</dbReference>
<dbReference type="Proteomes" id="UP001383192">
    <property type="component" value="Unassembled WGS sequence"/>
</dbReference>
<evidence type="ECO:0000313" key="1">
    <source>
        <dbReference type="EMBL" id="KAK7015192.1"/>
    </source>
</evidence>
<comment type="caution">
    <text evidence="1">The sequence shown here is derived from an EMBL/GenBank/DDBJ whole genome shotgun (WGS) entry which is preliminary data.</text>
</comment>